<evidence type="ECO:0000256" key="3">
    <source>
        <dbReference type="ARBA" id="ARBA00022679"/>
    </source>
</evidence>
<reference evidence="6" key="2">
    <citation type="journal article" date="2023" name="Commun. Biol.">
        <title>Intrasexual cuticular hydrocarbon dimorphism in a wasp sheds light on hydrocarbon biosynthesis genes in Hymenoptera.</title>
        <authorList>
            <person name="Moris V.C."/>
            <person name="Podsiadlowski L."/>
            <person name="Martin S."/>
            <person name="Oeyen J.P."/>
            <person name="Donath A."/>
            <person name="Petersen M."/>
            <person name="Wilbrandt J."/>
            <person name="Misof B."/>
            <person name="Liedtke D."/>
            <person name="Thamm M."/>
            <person name="Scheiner R."/>
            <person name="Schmitt T."/>
            <person name="Niehuis O."/>
        </authorList>
    </citation>
    <scope>NUCLEOTIDE SEQUENCE</scope>
    <source>
        <strain evidence="6">GBR_01_08_01A</strain>
    </source>
</reference>
<name>A0AAD9RQE3_9HYME</name>
<organism evidence="6 7">
    <name type="scientific">Odynerus spinipes</name>
    <dbReference type="NCBI Taxonomy" id="1348599"/>
    <lineage>
        <taxon>Eukaryota</taxon>
        <taxon>Metazoa</taxon>
        <taxon>Ecdysozoa</taxon>
        <taxon>Arthropoda</taxon>
        <taxon>Hexapoda</taxon>
        <taxon>Insecta</taxon>
        <taxon>Pterygota</taxon>
        <taxon>Neoptera</taxon>
        <taxon>Endopterygota</taxon>
        <taxon>Hymenoptera</taxon>
        <taxon>Apocrita</taxon>
        <taxon>Aculeata</taxon>
        <taxon>Vespoidea</taxon>
        <taxon>Vespidae</taxon>
        <taxon>Eumeninae</taxon>
        <taxon>Odynerus</taxon>
    </lineage>
</organism>
<dbReference type="InterPro" id="IPR002213">
    <property type="entry name" value="UDP_glucos_trans"/>
</dbReference>
<feature type="signal peptide" evidence="5">
    <location>
        <begin position="1"/>
        <end position="21"/>
    </location>
</feature>
<accession>A0AAD9RQE3</accession>
<evidence type="ECO:0008006" key="8">
    <source>
        <dbReference type="Google" id="ProtNLM"/>
    </source>
</evidence>
<comment type="caution">
    <text evidence="6">The sequence shown here is derived from an EMBL/GenBank/DDBJ whole genome shotgun (WGS) entry which is preliminary data.</text>
</comment>
<proteinExistence type="inferred from homology"/>
<keyword evidence="7" id="KW-1185">Reference proteome</keyword>
<reference evidence="6" key="1">
    <citation type="submission" date="2021-08" db="EMBL/GenBank/DDBJ databases">
        <authorList>
            <person name="Misof B."/>
            <person name="Oliver O."/>
            <person name="Podsiadlowski L."/>
            <person name="Donath A."/>
            <person name="Peters R."/>
            <person name="Mayer C."/>
            <person name="Rust J."/>
            <person name="Gunkel S."/>
            <person name="Lesny P."/>
            <person name="Martin S."/>
            <person name="Oeyen J.P."/>
            <person name="Petersen M."/>
            <person name="Panagiotis P."/>
            <person name="Wilbrandt J."/>
            <person name="Tanja T."/>
        </authorList>
    </citation>
    <scope>NUCLEOTIDE SEQUENCE</scope>
    <source>
        <strain evidence="6">GBR_01_08_01A</strain>
        <tissue evidence="6">Thorax + abdomen</tissue>
    </source>
</reference>
<dbReference type="PANTHER" id="PTHR48043">
    <property type="entry name" value="EG:EG0003.4 PROTEIN-RELATED"/>
    <property type="match status" value="1"/>
</dbReference>
<keyword evidence="4" id="KW-0812">Transmembrane</keyword>
<dbReference type="PANTHER" id="PTHR48043:SF145">
    <property type="entry name" value="FI06409P-RELATED"/>
    <property type="match status" value="1"/>
</dbReference>
<dbReference type="Proteomes" id="UP001258017">
    <property type="component" value="Unassembled WGS sequence"/>
</dbReference>
<dbReference type="EMBL" id="JAIFRP010000029">
    <property type="protein sequence ID" value="KAK2583946.1"/>
    <property type="molecule type" value="Genomic_DNA"/>
</dbReference>
<keyword evidence="4" id="KW-1133">Transmembrane helix</keyword>
<keyword evidence="3" id="KW-0808">Transferase</keyword>
<dbReference type="Pfam" id="PF00201">
    <property type="entry name" value="UDPGT"/>
    <property type="match status" value="1"/>
</dbReference>
<dbReference type="Gene3D" id="3.40.50.2000">
    <property type="entry name" value="Glycogen Phosphorylase B"/>
    <property type="match status" value="1"/>
</dbReference>
<keyword evidence="5" id="KW-0732">Signal</keyword>
<dbReference type="InterPro" id="IPR050271">
    <property type="entry name" value="UDP-glycosyltransferase"/>
</dbReference>
<gene>
    <name evidence="6" type="ORF">KPH14_001205</name>
</gene>
<dbReference type="GO" id="GO:0008194">
    <property type="term" value="F:UDP-glycosyltransferase activity"/>
    <property type="evidence" value="ECO:0007669"/>
    <property type="project" value="InterPro"/>
</dbReference>
<keyword evidence="2" id="KW-0328">Glycosyltransferase</keyword>
<feature type="transmembrane region" description="Helical" evidence="4">
    <location>
        <begin position="458"/>
        <end position="483"/>
    </location>
</feature>
<dbReference type="AlphaFoldDB" id="A0AAD9RQE3"/>
<evidence type="ECO:0000256" key="1">
    <source>
        <dbReference type="ARBA" id="ARBA00009995"/>
    </source>
</evidence>
<evidence type="ECO:0000313" key="6">
    <source>
        <dbReference type="EMBL" id="KAK2583946.1"/>
    </source>
</evidence>
<protein>
    <recommendedName>
        <fullName evidence="8">UDP-glycosyltransferase</fullName>
    </recommendedName>
</protein>
<feature type="chain" id="PRO_5042064059" description="UDP-glycosyltransferase" evidence="5">
    <location>
        <begin position="22"/>
        <end position="497"/>
    </location>
</feature>
<sequence length="497" mass="56410">MFILTCICVCLPILFVDLVHGSTLTGPPLSAVVAGFDGVYDLSLFANTLSDQGIDVTLIVPETIAHDLYENLIDVEVYKLNVSFGKSDYPEDQALKFCERLLDDKELSQKIQEIQPTFTLFPALRHDGCLLPWIKSIDSIPVVLTRNAYEEIYAFERTGVALPILQNSFWSRVSTNLAWRSISSKVESNYVKPAFKLAKEHLPNVPIEQDNLYSDVRLVLWGADTVLRKDFASLTEMLVEVGCHHCREPQPLPDDLRKLLVEHNLNSVIVLLDGHYKSLIEQIVEKLPRGRQGYAVVWKNTKLTHNKEEKLPESLYLWQDVDRQDLIGNGRTRVLLSHCADTELLETAFHGTPVICFPRDAQESKNADRAVQLGFALAIANADQTSSEDIANLIRTIHTTTDYRENARRVSVALRHRLNPASDRLAFWLLYVARTKGYREKFLEAPARVSTFNEDFQFFIGLCTGVIVGLLLACIGFLLRYVIMSDRIRKSKGRYER</sequence>
<evidence type="ECO:0000256" key="4">
    <source>
        <dbReference type="SAM" id="Phobius"/>
    </source>
</evidence>
<dbReference type="SUPFAM" id="SSF53756">
    <property type="entry name" value="UDP-Glycosyltransferase/glycogen phosphorylase"/>
    <property type="match status" value="1"/>
</dbReference>
<keyword evidence="4" id="KW-0472">Membrane</keyword>
<evidence type="ECO:0000313" key="7">
    <source>
        <dbReference type="Proteomes" id="UP001258017"/>
    </source>
</evidence>
<evidence type="ECO:0000256" key="2">
    <source>
        <dbReference type="ARBA" id="ARBA00022676"/>
    </source>
</evidence>
<evidence type="ECO:0000256" key="5">
    <source>
        <dbReference type="SAM" id="SignalP"/>
    </source>
</evidence>
<comment type="similarity">
    <text evidence="1">Belongs to the UDP-glycosyltransferase family.</text>
</comment>